<evidence type="ECO:0000256" key="1">
    <source>
        <dbReference type="ARBA" id="ARBA00004370"/>
    </source>
</evidence>
<feature type="transmembrane region" description="Helical" evidence="5">
    <location>
        <begin position="171"/>
        <end position="191"/>
    </location>
</feature>
<feature type="transmembrane region" description="Helical" evidence="5">
    <location>
        <begin position="197"/>
        <end position="220"/>
    </location>
</feature>
<evidence type="ECO:0000256" key="4">
    <source>
        <dbReference type="ARBA" id="ARBA00023136"/>
    </source>
</evidence>
<feature type="domain" description="G-protein coupled receptors family 1 profile" evidence="6">
    <location>
        <begin position="40"/>
        <end position="260"/>
    </location>
</feature>
<keyword evidence="4 5" id="KW-0472">Membrane</keyword>
<feature type="transmembrane region" description="Helical" evidence="5">
    <location>
        <begin position="27"/>
        <end position="49"/>
    </location>
</feature>
<evidence type="ECO:0000256" key="5">
    <source>
        <dbReference type="SAM" id="Phobius"/>
    </source>
</evidence>
<proteinExistence type="predicted"/>
<dbReference type="PROSITE" id="PS50262">
    <property type="entry name" value="G_PROTEIN_RECEP_F1_2"/>
    <property type="match status" value="1"/>
</dbReference>
<feature type="transmembrane region" description="Helical" evidence="5">
    <location>
        <begin position="141"/>
        <end position="164"/>
    </location>
</feature>
<keyword evidence="8" id="KW-1185">Reference proteome</keyword>
<name>A0A813QBN6_ADIRI</name>
<evidence type="ECO:0000313" key="8">
    <source>
        <dbReference type="Proteomes" id="UP000663828"/>
    </source>
</evidence>
<keyword evidence="3 5" id="KW-1133">Transmembrane helix</keyword>
<dbReference type="AlphaFoldDB" id="A0A813QBN6"/>
<dbReference type="GO" id="GO:0016020">
    <property type="term" value="C:membrane"/>
    <property type="evidence" value="ECO:0007669"/>
    <property type="project" value="UniProtKB-SubCell"/>
</dbReference>
<dbReference type="EMBL" id="CAJNOR010000034">
    <property type="protein sequence ID" value="CAF0765068.1"/>
    <property type="molecule type" value="Genomic_DNA"/>
</dbReference>
<dbReference type="Proteomes" id="UP000663828">
    <property type="component" value="Unassembled WGS sequence"/>
</dbReference>
<organism evidence="7 8">
    <name type="scientific">Adineta ricciae</name>
    <name type="common">Rotifer</name>
    <dbReference type="NCBI Taxonomy" id="249248"/>
    <lineage>
        <taxon>Eukaryota</taxon>
        <taxon>Metazoa</taxon>
        <taxon>Spiralia</taxon>
        <taxon>Gnathifera</taxon>
        <taxon>Rotifera</taxon>
        <taxon>Eurotatoria</taxon>
        <taxon>Bdelloidea</taxon>
        <taxon>Adinetida</taxon>
        <taxon>Adinetidae</taxon>
        <taxon>Adineta</taxon>
    </lineage>
</organism>
<evidence type="ECO:0000259" key="6">
    <source>
        <dbReference type="PROSITE" id="PS50262"/>
    </source>
</evidence>
<feature type="transmembrane region" description="Helical" evidence="5">
    <location>
        <begin position="61"/>
        <end position="80"/>
    </location>
</feature>
<keyword evidence="2 5" id="KW-0812">Transmembrane</keyword>
<sequence length="325" mass="38485">MAYNVSNDQDNNGVYAYDSPLSKLIKFWLLIIGVTMATPCYLFLIYYFLTKKSVREALYNHVIIASLFVDFIILTVDLSCHMGYLRLGYLAPSSPALCLIWQLIDYGFWYGDLFLKSWAAVERHILIFHTNLISTAWKRFFVHYLPLVFVTFYTPLTYVYLIFFYPAEHTYIYDILMCSGPYYYLNIPTWLIWYESIFHYVVPIFVLTIFSNALFFRILLQKSRLRVAQGWRQYRKMTIQLIFVTITYLFDLPYIIVTIVRWSGFPDFGTDLQGPYFYYVNYIPIVLFPFALLGSNSTILKSCFSLKRRQHRQVGATLLNKTIWN</sequence>
<gene>
    <name evidence="7" type="ORF">XAT740_LOCUS1144</name>
</gene>
<accession>A0A813QBN6</accession>
<evidence type="ECO:0000256" key="2">
    <source>
        <dbReference type="ARBA" id="ARBA00022692"/>
    </source>
</evidence>
<dbReference type="Gene3D" id="1.20.1070.10">
    <property type="entry name" value="Rhodopsin 7-helix transmembrane proteins"/>
    <property type="match status" value="1"/>
</dbReference>
<comment type="subcellular location">
    <subcellularLocation>
        <location evidence="1">Membrane</location>
    </subcellularLocation>
</comment>
<evidence type="ECO:0000313" key="7">
    <source>
        <dbReference type="EMBL" id="CAF0765068.1"/>
    </source>
</evidence>
<feature type="transmembrane region" description="Helical" evidence="5">
    <location>
        <begin position="276"/>
        <end position="300"/>
    </location>
</feature>
<protein>
    <recommendedName>
        <fullName evidence="6">G-protein coupled receptors family 1 profile domain-containing protein</fullName>
    </recommendedName>
</protein>
<reference evidence="7" key="1">
    <citation type="submission" date="2021-02" db="EMBL/GenBank/DDBJ databases">
        <authorList>
            <person name="Nowell W R."/>
        </authorList>
    </citation>
    <scope>NUCLEOTIDE SEQUENCE</scope>
</reference>
<feature type="transmembrane region" description="Helical" evidence="5">
    <location>
        <begin position="241"/>
        <end position="264"/>
    </location>
</feature>
<comment type="caution">
    <text evidence="7">The sequence shown here is derived from an EMBL/GenBank/DDBJ whole genome shotgun (WGS) entry which is preliminary data.</text>
</comment>
<evidence type="ECO:0000256" key="3">
    <source>
        <dbReference type="ARBA" id="ARBA00022989"/>
    </source>
</evidence>
<dbReference type="SUPFAM" id="SSF81321">
    <property type="entry name" value="Family A G protein-coupled receptor-like"/>
    <property type="match status" value="1"/>
</dbReference>
<dbReference type="InterPro" id="IPR017452">
    <property type="entry name" value="GPCR_Rhodpsn_7TM"/>
</dbReference>